<dbReference type="Proteomes" id="UP000249185">
    <property type="component" value="Unassembled WGS sequence"/>
</dbReference>
<feature type="transmembrane region" description="Helical" evidence="8">
    <location>
        <begin position="317"/>
        <end position="347"/>
    </location>
</feature>
<evidence type="ECO:0000256" key="6">
    <source>
        <dbReference type="ARBA" id="ARBA00022989"/>
    </source>
</evidence>
<gene>
    <name evidence="9" type="ORF">DI556_18565</name>
</gene>
<dbReference type="InterPro" id="IPR002549">
    <property type="entry name" value="AI-2E-like"/>
</dbReference>
<comment type="caution">
    <text evidence="9">The sequence shown here is derived from an EMBL/GenBank/DDBJ whole genome shotgun (WGS) entry which is preliminary data.</text>
</comment>
<protein>
    <submittedName>
        <fullName evidence="9">AI-2E family transporter</fullName>
    </submittedName>
</protein>
<evidence type="ECO:0000313" key="10">
    <source>
        <dbReference type="Proteomes" id="UP000249185"/>
    </source>
</evidence>
<dbReference type="EMBL" id="QFPW01000019">
    <property type="protein sequence ID" value="PZQ46992.1"/>
    <property type="molecule type" value="Genomic_DNA"/>
</dbReference>
<keyword evidence="6 8" id="KW-1133">Transmembrane helix</keyword>
<evidence type="ECO:0000256" key="2">
    <source>
        <dbReference type="ARBA" id="ARBA00009773"/>
    </source>
</evidence>
<keyword evidence="5 8" id="KW-0812">Transmembrane</keyword>
<comment type="similarity">
    <text evidence="2">Belongs to the autoinducer-2 exporter (AI-2E) (TC 2.A.86) family.</text>
</comment>
<feature type="transmembrane region" description="Helical" evidence="8">
    <location>
        <begin position="288"/>
        <end position="305"/>
    </location>
</feature>
<keyword evidence="7 8" id="KW-0472">Membrane</keyword>
<dbReference type="AlphaFoldDB" id="A0A2W5N0K9"/>
<feature type="transmembrane region" description="Helical" evidence="8">
    <location>
        <begin position="163"/>
        <end position="189"/>
    </location>
</feature>
<accession>A0A2W5N0K9</accession>
<keyword evidence="4" id="KW-1003">Cell membrane</keyword>
<name>A0A2W5N0K9_RHOSU</name>
<dbReference type="PANTHER" id="PTHR21716:SF67">
    <property type="entry name" value="TRANSPORT PROTEIN YDIK-RELATED"/>
    <property type="match status" value="1"/>
</dbReference>
<evidence type="ECO:0000313" key="9">
    <source>
        <dbReference type="EMBL" id="PZQ46992.1"/>
    </source>
</evidence>
<feature type="transmembrane region" description="Helical" evidence="8">
    <location>
        <begin position="252"/>
        <end position="281"/>
    </location>
</feature>
<dbReference type="GO" id="GO:0005886">
    <property type="term" value="C:plasma membrane"/>
    <property type="evidence" value="ECO:0007669"/>
    <property type="project" value="UniProtKB-SubCell"/>
</dbReference>
<evidence type="ECO:0000256" key="3">
    <source>
        <dbReference type="ARBA" id="ARBA00022448"/>
    </source>
</evidence>
<dbReference type="PANTHER" id="PTHR21716">
    <property type="entry name" value="TRANSMEMBRANE PROTEIN"/>
    <property type="match status" value="1"/>
</dbReference>
<comment type="subcellular location">
    <subcellularLocation>
        <location evidence="1">Cell membrane</location>
        <topology evidence="1">Multi-pass membrane protein</topology>
    </subcellularLocation>
</comment>
<evidence type="ECO:0000256" key="8">
    <source>
        <dbReference type="SAM" id="Phobius"/>
    </source>
</evidence>
<feature type="transmembrane region" description="Helical" evidence="8">
    <location>
        <begin position="228"/>
        <end position="246"/>
    </location>
</feature>
<sequence>MDFPDPDDPRRRQERIEARATDFVVRLAFLGLFAYWSLELLRPFLPIVIWAVLLAVALNPLYLWLVRRLGGRGGLAAALLTLLGLATVLGPVSMLAASLAETVHWLASGLGSGALRVPEPPAGVADWPVLGKPVEEAWSLAAGNLEAAARRYAPAVLPAGGRVLGWIAALGADVLKFTASVVIAGFLFGPGPRLAAGARLFASRLIAPRGAHFVDLAGATIRNVSRGVIGVALLQALLAGIILYFGDVPAPGLIAFLVLLLCIVQIGPAPVLLPVLIWAWMTRTTTEALVLTLLLVPVALIDNVLKPVLMARGLTTPMLVILAGVIGGTLTYGLIGLFLGPVVLSVFHELVLAWTRLGEPPPEPTDRGLP</sequence>
<evidence type="ECO:0000256" key="7">
    <source>
        <dbReference type="ARBA" id="ARBA00023136"/>
    </source>
</evidence>
<evidence type="ECO:0000256" key="1">
    <source>
        <dbReference type="ARBA" id="ARBA00004651"/>
    </source>
</evidence>
<keyword evidence="3" id="KW-0813">Transport</keyword>
<dbReference type="Pfam" id="PF01594">
    <property type="entry name" value="AI-2E_transport"/>
    <property type="match status" value="1"/>
</dbReference>
<reference evidence="9 10" key="1">
    <citation type="submission" date="2017-08" db="EMBL/GenBank/DDBJ databases">
        <title>Infants hospitalized years apart are colonized by the same room-sourced microbial strains.</title>
        <authorList>
            <person name="Brooks B."/>
            <person name="Olm M.R."/>
            <person name="Firek B.A."/>
            <person name="Baker R."/>
            <person name="Thomas B.C."/>
            <person name="Morowitz M.J."/>
            <person name="Banfield J.F."/>
        </authorList>
    </citation>
    <scope>NUCLEOTIDE SEQUENCE [LARGE SCALE GENOMIC DNA]</scope>
    <source>
        <strain evidence="9">S2_005_002_R2_34</strain>
    </source>
</reference>
<organism evidence="9 10">
    <name type="scientific">Rhodovulum sulfidophilum</name>
    <name type="common">Rhodobacter sulfidophilus</name>
    <dbReference type="NCBI Taxonomy" id="35806"/>
    <lineage>
        <taxon>Bacteria</taxon>
        <taxon>Pseudomonadati</taxon>
        <taxon>Pseudomonadota</taxon>
        <taxon>Alphaproteobacteria</taxon>
        <taxon>Rhodobacterales</taxon>
        <taxon>Paracoccaceae</taxon>
        <taxon>Rhodovulum</taxon>
    </lineage>
</organism>
<feature type="transmembrane region" description="Helical" evidence="8">
    <location>
        <begin position="77"/>
        <end position="100"/>
    </location>
</feature>
<evidence type="ECO:0000256" key="4">
    <source>
        <dbReference type="ARBA" id="ARBA00022475"/>
    </source>
</evidence>
<feature type="transmembrane region" description="Helical" evidence="8">
    <location>
        <begin position="44"/>
        <end position="65"/>
    </location>
</feature>
<proteinExistence type="inferred from homology"/>
<evidence type="ECO:0000256" key="5">
    <source>
        <dbReference type="ARBA" id="ARBA00022692"/>
    </source>
</evidence>